<gene>
    <name evidence="1" type="ORF">HGP28_02550</name>
</gene>
<evidence type="ECO:0000313" key="1">
    <source>
        <dbReference type="EMBL" id="NLS11768.1"/>
    </source>
</evidence>
<name>A0A7X8YFD1_9VIBR</name>
<reference evidence="1 2" key="1">
    <citation type="submission" date="2020-04" db="EMBL/GenBank/DDBJ databases">
        <title>Vibrio sp. SM6, a novel species isolated from seawater.</title>
        <authorList>
            <person name="Wang X."/>
        </authorList>
    </citation>
    <scope>NUCLEOTIDE SEQUENCE [LARGE SCALE GENOMIC DNA]</scope>
    <source>
        <strain evidence="1 2">SM6</strain>
    </source>
</reference>
<dbReference type="EMBL" id="JABAIK010000002">
    <property type="protein sequence ID" value="NLS11768.1"/>
    <property type="molecule type" value="Genomic_DNA"/>
</dbReference>
<dbReference type="AlphaFoldDB" id="A0A7X8YFD1"/>
<comment type="caution">
    <text evidence="1">The sequence shown here is derived from an EMBL/GenBank/DDBJ whole genome shotgun (WGS) entry which is preliminary data.</text>
</comment>
<organism evidence="1 2">
    <name type="scientific">Vibrio agarilyticus</name>
    <dbReference type="NCBI Taxonomy" id="2726741"/>
    <lineage>
        <taxon>Bacteria</taxon>
        <taxon>Pseudomonadati</taxon>
        <taxon>Pseudomonadota</taxon>
        <taxon>Gammaproteobacteria</taxon>
        <taxon>Vibrionales</taxon>
        <taxon>Vibrionaceae</taxon>
        <taxon>Vibrio</taxon>
    </lineage>
</organism>
<dbReference type="Proteomes" id="UP000535589">
    <property type="component" value="Unassembled WGS sequence"/>
</dbReference>
<sequence length="73" mass="8344">MKIHNALYRPHIQQDLKQAAAFIDNSLKYSNNKLSASLNSHNQIQVRNSDGVVVKTFQGDRVAAKMYHIDEYV</sequence>
<proteinExistence type="predicted"/>
<dbReference type="RefSeq" id="WP_168834874.1">
    <property type="nucleotide sequence ID" value="NZ_JABAIK010000002.1"/>
</dbReference>
<evidence type="ECO:0000313" key="2">
    <source>
        <dbReference type="Proteomes" id="UP000535589"/>
    </source>
</evidence>
<accession>A0A7X8YFD1</accession>
<keyword evidence="2" id="KW-1185">Reference proteome</keyword>
<protein>
    <submittedName>
        <fullName evidence="1">Uncharacterized protein</fullName>
    </submittedName>
</protein>